<dbReference type="Proteomes" id="UP000056502">
    <property type="component" value="Chromosome I"/>
</dbReference>
<dbReference type="EMBL" id="CP012603">
    <property type="protein sequence ID" value="ALE40706.1"/>
    <property type="molecule type" value="Genomic_DNA"/>
</dbReference>
<evidence type="ECO:0000313" key="2">
    <source>
        <dbReference type="Proteomes" id="UP000056502"/>
    </source>
</evidence>
<accession>A0A0M4NAZ0</accession>
<gene>
    <name evidence="1" type="ORF">G436_3557</name>
</gene>
<reference evidence="1 2" key="1">
    <citation type="journal article" date="2015" name="Genome Announc.">
        <title>Whole-Genome Sequence of Leptospira interrogans Serovar Hardjo Subtype Hardjoprajitno Strain Norma, Isolated from Cattle in a Leptospirosis Outbreak in Brazil.</title>
        <authorList>
            <person name="Cosate M.R."/>
            <person name="Soares S.C."/>
            <person name="Mendes T.A."/>
            <person name="Raittz R.T."/>
            <person name="Moreira E.C."/>
            <person name="Leite R."/>
            <person name="Fernandes G.R."/>
            <person name="Haddad J.P."/>
            <person name="Ortega J.M."/>
        </authorList>
    </citation>
    <scope>NUCLEOTIDE SEQUENCE [LARGE SCALE GENOMIC DNA]</scope>
    <source>
        <strain evidence="1 2">Norma</strain>
    </source>
</reference>
<protein>
    <submittedName>
        <fullName evidence="1">Uncharacterized protein</fullName>
    </submittedName>
</protein>
<name>A0A0M4NAZ0_LEPIR</name>
<dbReference type="AlphaFoldDB" id="A0A0M4NAZ0"/>
<dbReference type="PATRIC" id="fig|1279460.3.peg.3617"/>
<sequence>MFKKIFFTKNTIEFLKNFIVAINKIASIDHFYKTDEEFIFQNSIVGIPVNLYFTVELLRSIILLYKVKFRDRRPKTKW</sequence>
<proteinExistence type="predicted"/>
<evidence type="ECO:0000313" key="1">
    <source>
        <dbReference type="EMBL" id="ALE40706.1"/>
    </source>
</evidence>
<organism evidence="1">
    <name type="scientific">Leptospira interrogans serovar Hardjo str. Norma</name>
    <dbReference type="NCBI Taxonomy" id="1279460"/>
    <lineage>
        <taxon>Bacteria</taxon>
        <taxon>Pseudomonadati</taxon>
        <taxon>Spirochaetota</taxon>
        <taxon>Spirochaetia</taxon>
        <taxon>Leptospirales</taxon>
        <taxon>Leptospiraceae</taxon>
        <taxon>Leptospira</taxon>
    </lineage>
</organism>
<dbReference type="AntiFam" id="ANF00053">
    <property type="entry name" value="Translation of DNA repeat"/>
</dbReference>